<feature type="domain" description="Transglycosylase SLT" evidence="2">
    <location>
        <begin position="22"/>
        <end position="120"/>
    </location>
</feature>
<dbReference type="InterPro" id="IPR023346">
    <property type="entry name" value="Lysozyme-like_dom_sf"/>
</dbReference>
<dbReference type="Proteomes" id="UP000484015">
    <property type="component" value="Unassembled WGS sequence"/>
</dbReference>
<keyword evidence="4" id="KW-1185">Reference proteome</keyword>
<dbReference type="InterPro" id="IPR008258">
    <property type="entry name" value="Transglycosylase_SLT_dom_1"/>
</dbReference>
<feature type="chain" id="PRO_5026728768" evidence="1">
    <location>
        <begin position="22"/>
        <end position="171"/>
    </location>
</feature>
<organism evidence="3 4">
    <name type="scientific">Pseudoduganella ginsengisoli</name>
    <dbReference type="NCBI Taxonomy" id="1462440"/>
    <lineage>
        <taxon>Bacteria</taxon>
        <taxon>Pseudomonadati</taxon>
        <taxon>Pseudomonadota</taxon>
        <taxon>Betaproteobacteria</taxon>
        <taxon>Burkholderiales</taxon>
        <taxon>Oxalobacteraceae</taxon>
        <taxon>Telluria group</taxon>
        <taxon>Pseudoduganella</taxon>
    </lineage>
</organism>
<dbReference type="RefSeq" id="WP_155439134.1">
    <property type="nucleotide sequence ID" value="NZ_WNLA01000006.1"/>
</dbReference>
<dbReference type="Pfam" id="PF01464">
    <property type="entry name" value="SLT"/>
    <property type="match status" value="1"/>
</dbReference>
<evidence type="ECO:0000313" key="3">
    <source>
        <dbReference type="EMBL" id="MTW02739.1"/>
    </source>
</evidence>
<dbReference type="OrthoDB" id="9808681at2"/>
<protein>
    <submittedName>
        <fullName evidence="3">Transglycosylase SLT domain-containing protein</fullName>
    </submittedName>
</protein>
<dbReference type="CDD" id="cd13400">
    <property type="entry name" value="LT_IagB-like"/>
    <property type="match status" value="1"/>
</dbReference>
<evidence type="ECO:0000259" key="2">
    <source>
        <dbReference type="Pfam" id="PF01464"/>
    </source>
</evidence>
<accession>A0A6L6Q003</accession>
<keyword evidence="1" id="KW-0732">Signal</keyword>
<dbReference type="AlphaFoldDB" id="A0A6L6Q003"/>
<dbReference type="EMBL" id="WNLA01000006">
    <property type="protein sequence ID" value="MTW02739.1"/>
    <property type="molecule type" value="Genomic_DNA"/>
</dbReference>
<feature type="signal peptide" evidence="1">
    <location>
        <begin position="1"/>
        <end position="21"/>
    </location>
</feature>
<comment type="caution">
    <text evidence="3">The sequence shown here is derived from an EMBL/GenBank/DDBJ whole genome shotgun (WGS) entry which is preliminary data.</text>
</comment>
<dbReference type="SUPFAM" id="SSF53955">
    <property type="entry name" value="Lysozyme-like"/>
    <property type="match status" value="1"/>
</dbReference>
<gene>
    <name evidence="3" type="ORF">GM668_11665</name>
</gene>
<dbReference type="Gene3D" id="1.10.530.10">
    <property type="match status" value="1"/>
</dbReference>
<proteinExistence type="predicted"/>
<sequence>MQLSIQSFLPLLAVVPGVSSACWEQAAAKHNVPVVWLQAIADVESGMNPAAINEDHRHRTGTVDIGLMQINSSARMLRNLGVTEKTLLDPCTNIDAGARILAEKVTRYGPTWEAIGAYNASCVTLTMEQCLRVRIRYAWRFYRALLRRMGPAKPEQSPSLVAAPLIAVRMR</sequence>
<evidence type="ECO:0000256" key="1">
    <source>
        <dbReference type="SAM" id="SignalP"/>
    </source>
</evidence>
<reference evidence="3 4" key="1">
    <citation type="submission" date="2019-11" db="EMBL/GenBank/DDBJ databases">
        <title>Type strains purchased from KCTC, JCM and DSMZ.</title>
        <authorList>
            <person name="Lu H."/>
        </authorList>
    </citation>
    <scope>NUCLEOTIDE SEQUENCE [LARGE SCALE GENOMIC DNA]</scope>
    <source>
        <strain evidence="3 4">KCTC 42409</strain>
    </source>
</reference>
<evidence type="ECO:0000313" key="4">
    <source>
        <dbReference type="Proteomes" id="UP000484015"/>
    </source>
</evidence>
<name>A0A6L6Q003_9BURK</name>